<comment type="caution">
    <text evidence="1">The sequence shown here is derived from an EMBL/GenBank/DDBJ whole genome shotgun (WGS) entry which is preliminary data.</text>
</comment>
<proteinExistence type="predicted"/>
<organism evidence="1 2">
    <name type="scientific">Ziziphus jujuba var. spinosa</name>
    <dbReference type="NCBI Taxonomy" id="714518"/>
    <lineage>
        <taxon>Eukaryota</taxon>
        <taxon>Viridiplantae</taxon>
        <taxon>Streptophyta</taxon>
        <taxon>Embryophyta</taxon>
        <taxon>Tracheophyta</taxon>
        <taxon>Spermatophyta</taxon>
        <taxon>Magnoliopsida</taxon>
        <taxon>eudicotyledons</taxon>
        <taxon>Gunneridae</taxon>
        <taxon>Pentapetalae</taxon>
        <taxon>rosids</taxon>
        <taxon>fabids</taxon>
        <taxon>Rosales</taxon>
        <taxon>Rhamnaceae</taxon>
        <taxon>Paliureae</taxon>
        <taxon>Ziziphus</taxon>
    </lineage>
</organism>
<name>A0A978W2M8_ZIZJJ</name>
<protein>
    <submittedName>
        <fullName evidence="1">Uncharacterized protein</fullName>
    </submittedName>
</protein>
<sequence length="132" mass="15237">MNAINIIFEESNRVDSIDPNIHLCGCVYHCHTHRLPCAHEIVKYKCEGQSIPFSCVDFHWKKLDLMVPPEDMTSILFMISGCPMPPVVDKWFKHRLICTQGWKTPYALQIKAFKDLISNDMATQETIDLDNL</sequence>
<dbReference type="Proteomes" id="UP000813462">
    <property type="component" value="Unassembled WGS sequence"/>
</dbReference>
<dbReference type="EMBL" id="JAEACU010000001">
    <property type="protein sequence ID" value="KAH7546212.1"/>
    <property type="molecule type" value="Genomic_DNA"/>
</dbReference>
<reference evidence="1" key="1">
    <citation type="journal article" date="2021" name="Front. Plant Sci.">
        <title>Chromosome-Scale Genome Assembly for Chinese Sour Jujube and Insights Into Its Genome Evolution and Domestication Signature.</title>
        <authorList>
            <person name="Shen L.-Y."/>
            <person name="Luo H."/>
            <person name="Wang X.-L."/>
            <person name="Wang X.-M."/>
            <person name="Qiu X.-J."/>
            <person name="Liu H."/>
            <person name="Zhou S.-S."/>
            <person name="Jia K.-H."/>
            <person name="Nie S."/>
            <person name="Bao Y.-T."/>
            <person name="Zhang R.-G."/>
            <person name="Yun Q.-Z."/>
            <person name="Chai Y.-H."/>
            <person name="Lu J.-Y."/>
            <person name="Li Y."/>
            <person name="Zhao S.-W."/>
            <person name="Mao J.-F."/>
            <person name="Jia S.-G."/>
            <person name="Mao Y.-M."/>
        </authorList>
    </citation>
    <scope>NUCLEOTIDE SEQUENCE</scope>
    <source>
        <strain evidence="1">AT0</strain>
        <tissue evidence="1">Leaf</tissue>
    </source>
</reference>
<dbReference type="AlphaFoldDB" id="A0A978W2M8"/>
<evidence type="ECO:0000313" key="1">
    <source>
        <dbReference type="EMBL" id="KAH7546212.1"/>
    </source>
</evidence>
<gene>
    <name evidence="1" type="ORF">FEM48_Zijuj01G0176600</name>
</gene>
<accession>A0A978W2M8</accession>
<evidence type="ECO:0000313" key="2">
    <source>
        <dbReference type="Proteomes" id="UP000813462"/>
    </source>
</evidence>